<reference evidence="1" key="1">
    <citation type="submission" date="2023-09" db="EMBL/GenBank/DDBJ databases">
        <title>Vallitalea sediminicola and Vallitalea maricola sp. nov., anaerobic bacteria isolated from marine sediment.</title>
        <authorList>
            <person name="Hirano S."/>
            <person name="Maeda A."/>
            <person name="Terahara T."/>
            <person name="Mori K."/>
            <person name="Hamada M."/>
            <person name="Matsumoto R."/>
            <person name="Kobayashi T."/>
        </authorList>
    </citation>
    <scope>NUCLEOTIDE SEQUENCE</scope>
    <source>
        <strain evidence="1">AN17-2</strain>
    </source>
</reference>
<keyword evidence="2" id="KW-1185">Reference proteome</keyword>
<dbReference type="Proteomes" id="UP001374599">
    <property type="component" value="Unassembled WGS sequence"/>
</dbReference>
<evidence type="ECO:0000313" key="1">
    <source>
        <dbReference type="EMBL" id="GMQ63535.1"/>
    </source>
</evidence>
<gene>
    <name evidence="1" type="ORF">AN2V17_27690</name>
</gene>
<sequence length="620" mass="66823">MRNFAVEVGELDNQENRLKLIGNQISDIKSQFNQIQNTLDWDIKCRKSIDDNLKNIYRELDRLDDRLYLLGDVIRTSKQAYDQAEKQLTSELLELDDKLASNTSFNTVKPTYSIGYYSSILHNSNIYQLQDILYRDRQNIDQFQNYDGILYGPLGTSNSFINGNVNRYMAYSPSYLYPNRNIAVEALLRKYISWDFSAYESLSTQVGVISTSLDSATDLGIQYIPSIIKNSPRPNNIGIGTWNKIVTNDIDDIVGSMNVMGKGAKILGVAGVGIDVGTNIYNNVKNNTDNQRIVTDAYVDTAIGVGGLLASAKVGALAGTAFTPGIGTAVGFCVGIGFAVVTDVIKINGVSIRDYLKEGIDAITDITVDTLKIVSNAGVDTIGIVINTLSDTTDIISDSVMDTANVINDTVINTAGIVSDAVIETTDTITNAAMDTVATVTCALNDTTEIVNEAITDTVNTVNDTLIETNNIVDNALSDVADVLSTADNVSEALLDSSYIVAQATSDTLDTVNVALTDTIGTINSTLSDTMDTVSIALSDTADIINTAVSDTMDTFTSTVSDTYEIVNEAVSETIDTVEEAVSETIDTVEEAVSDTIDTVTGAVDDIADSITDRIGSWFD</sequence>
<name>A0ACB5ULP1_9FIRM</name>
<dbReference type="EMBL" id="BTPU01000045">
    <property type="protein sequence ID" value="GMQ63535.1"/>
    <property type="molecule type" value="Genomic_DNA"/>
</dbReference>
<evidence type="ECO:0000313" key="2">
    <source>
        <dbReference type="Proteomes" id="UP001374599"/>
    </source>
</evidence>
<organism evidence="1 2">
    <name type="scientific">Vallitalea maricola</name>
    <dbReference type="NCBI Taxonomy" id="3074433"/>
    <lineage>
        <taxon>Bacteria</taxon>
        <taxon>Bacillati</taxon>
        <taxon>Bacillota</taxon>
        <taxon>Clostridia</taxon>
        <taxon>Lachnospirales</taxon>
        <taxon>Vallitaleaceae</taxon>
        <taxon>Vallitalea</taxon>
    </lineage>
</organism>
<proteinExistence type="predicted"/>
<accession>A0ACB5ULP1</accession>
<comment type="caution">
    <text evidence="1">The sequence shown here is derived from an EMBL/GenBank/DDBJ whole genome shotgun (WGS) entry which is preliminary data.</text>
</comment>
<protein>
    <submittedName>
        <fullName evidence="1">Uncharacterized protein</fullName>
    </submittedName>
</protein>